<reference evidence="3" key="1">
    <citation type="submission" date="2019-03" db="EMBL/GenBank/DDBJ databases">
        <title>Long read genome sequence of the mycoparasitic Pythium oligandrum ATCC 38472 isolated from sugarbeet rhizosphere.</title>
        <authorList>
            <person name="Gaulin E."/>
        </authorList>
    </citation>
    <scope>NUCLEOTIDE SEQUENCE</scope>
    <source>
        <strain evidence="3">ATCC 38472_TT</strain>
    </source>
</reference>
<dbReference type="InterPro" id="IPR013099">
    <property type="entry name" value="K_chnl_dom"/>
</dbReference>
<evidence type="ECO:0000259" key="2">
    <source>
        <dbReference type="Pfam" id="PF07885"/>
    </source>
</evidence>
<dbReference type="Proteomes" id="UP000794436">
    <property type="component" value="Unassembled WGS sequence"/>
</dbReference>
<feature type="transmembrane region" description="Helical" evidence="1">
    <location>
        <begin position="75"/>
        <end position="95"/>
    </location>
</feature>
<evidence type="ECO:0000313" key="3">
    <source>
        <dbReference type="EMBL" id="TMW69261.1"/>
    </source>
</evidence>
<dbReference type="InterPro" id="IPR015449">
    <property type="entry name" value="K_chnl_Ca-activ_SK"/>
</dbReference>
<dbReference type="SUPFAM" id="SSF81324">
    <property type="entry name" value="Voltage-gated potassium channels"/>
    <property type="match status" value="1"/>
</dbReference>
<protein>
    <recommendedName>
        <fullName evidence="2">Potassium channel domain-containing protein</fullName>
    </recommendedName>
</protein>
<keyword evidence="1" id="KW-0472">Membrane</keyword>
<proteinExistence type="predicted"/>
<dbReference type="Gene3D" id="1.10.287.70">
    <property type="match status" value="1"/>
</dbReference>
<name>A0A8K1CSX5_PYTOL</name>
<dbReference type="GO" id="GO:0016286">
    <property type="term" value="F:small conductance calcium-activated potassium channel activity"/>
    <property type="evidence" value="ECO:0007669"/>
    <property type="project" value="InterPro"/>
</dbReference>
<keyword evidence="4" id="KW-1185">Reference proteome</keyword>
<gene>
    <name evidence="3" type="ORF">Poli38472_001417</name>
</gene>
<accession>A0A8K1CSX5</accession>
<dbReference type="AlphaFoldDB" id="A0A8K1CSX5"/>
<feature type="transmembrane region" description="Helical" evidence="1">
    <location>
        <begin position="37"/>
        <end position="55"/>
    </location>
</feature>
<evidence type="ECO:0000313" key="4">
    <source>
        <dbReference type="Proteomes" id="UP000794436"/>
    </source>
</evidence>
<dbReference type="PANTHER" id="PTHR10153">
    <property type="entry name" value="SMALL CONDUCTANCE CALCIUM-ACTIVATED POTASSIUM CHANNEL"/>
    <property type="match status" value="1"/>
</dbReference>
<keyword evidence="1" id="KW-0812">Transmembrane</keyword>
<dbReference type="EMBL" id="SPLM01000001">
    <property type="protein sequence ID" value="TMW69261.1"/>
    <property type="molecule type" value="Genomic_DNA"/>
</dbReference>
<dbReference type="GO" id="GO:0016020">
    <property type="term" value="C:membrane"/>
    <property type="evidence" value="ECO:0007669"/>
    <property type="project" value="InterPro"/>
</dbReference>
<comment type="caution">
    <text evidence="3">The sequence shown here is derived from an EMBL/GenBank/DDBJ whole genome shotgun (WGS) entry which is preliminary data.</text>
</comment>
<feature type="transmembrane region" description="Helical" evidence="1">
    <location>
        <begin position="297"/>
        <end position="322"/>
    </location>
</feature>
<evidence type="ECO:0000256" key="1">
    <source>
        <dbReference type="SAM" id="Phobius"/>
    </source>
</evidence>
<feature type="transmembrane region" description="Helical" evidence="1">
    <location>
        <begin position="172"/>
        <end position="194"/>
    </location>
</feature>
<sequence length="443" mass="50864">MPKDVERQALDDKCAQRPAQFTFVQDLRHLYRRRRQYELLACGCGLLGVLLMLAENEVVISFDGENGTKDAVLRGMKWTTLVSTVLLDGMILMQYSASTAILKMQNAVPATTNFIPRNYGKIILELLLCSFHIPPGINGQVEIRQFHSSLLISGAQSCPLQGRIRLTQDGNYCYLVYNYPVEAFGVFMLVRLYLFGRYIRSSSSLYSQWVAFIGSLNDINAMKPFFHFKALFKLRPLYLLVPLTLLNMFLAAAVIRILEQPVQAVFANYWKSVWLTAVTISATGFGDYYPVTYLGRAFTTVSAMFGGVLLVALIQSLFFGIADLSHKEEKVKYLVELNAWERATQENSAHLILAAWRWYKHKAQRDQKLLHAVYHYMRAARRLRDEKPTIELTLEEQITELERVVVAQMRRMDQEQGRILKRIQEKTRRVGELKAQLEARKRG</sequence>
<feature type="transmembrane region" description="Helical" evidence="1">
    <location>
        <begin position="237"/>
        <end position="258"/>
    </location>
</feature>
<keyword evidence="1" id="KW-1133">Transmembrane helix</keyword>
<dbReference type="OrthoDB" id="73653at2759"/>
<organism evidence="3 4">
    <name type="scientific">Pythium oligandrum</name>
    <name type="common">Mycoparasitic fungus</name>
    <dbReference type="NCBI Taxonomy" id="41045"/>
    <lineage>
        <taxon>Eukaryota</taxon>
        <taxon>Sar</taxon>
        <taxon>Stramenopiles</taxon>
        <taxon>Oomycota</taxon>
        <taxon>Peronosporomycetes</taxon>
        <taxon>Pythiales</taxon>
        <taxon>Pythiaceae</taxon>
        <taxon>Pythium</taxon>
    </lineage>
</organism>
<feature type="domain" description="Potassium channel" evidence="2">
    <location>
        <begin position="244"/>
        <end position="316"/>
    </location>
</feature>
<dbReference type="Pfam" id="PF07885">
    <property type="entry name" value="Ion_trans_2"/>
    <property type="match status" value="1"/>
</dbReference>
<dbReference type="Pfam" id="PF03530">
    <property type="entry name" value="SK_channel"/>
    <property type="match status" value="1"/>
</dbReference>